<feature type="signal peptide" evidence="1">
    <location>
        <begin position="1"/>
        <end position="24"/>
    </location>
</feature>
<dbReference type="EMBL" id="CP096205">
    <property type="protein sequence ID" value="UPQ79202.1"/>
    <property type="molecule type" value="Genomic_DNA"/>
</dbReference>
<reference evidence="2" key="1">
    <citation type="submission" date="2022-04" db="EMBL/GenBank/DDBJ databases">
        <title>Consumption of N2O by Flavobacterium azooxidireducens sp. nov. isolated from Decomposing Leaf Litter of Phragmites australis (Cav.).</title>
        <authorList>
            <person name="Behrendt U."/>
            <person name="Spanner T."/>
            <person name="Augustin J."/>
            <person name="Horn M.A."/>
            <person name="Kolb S."/>
            <person name="Ulrich A."/>
        </authorList>
    </citation>
    <scope>NUCLEOTIDE SEQUENCE</scope>
    <source>
        <strain evidence="2">IGB 4-14</strain>
    </source>
</reference>
<evidence type="ECO:0008006" key="4">
    <source>
        <dbReference type="Google" id="ProtNLM"/>
    </source>
</evidence>
<sequence>MKKSFLVILVIILGQALIAQPTDAKVKADLKAKFPSATNIILRSNGTTGKEWENNEYISVYRRDVSIELPSTNKNYPKVKVMLYGGVRYNVNGTNHTFSKYNPGSEEIIGMPKPNKEELLKFLDDQVLEIFRLAERNEIIGLPSAFEINENTKYSWPSFDRLEFDTWVTYEKLINDIGDAKTIKEAIKIRMYRDENGSWNRIDKGTASIENNKIILSEKKYSAVERAKLKTFEMLLQSKLAEKKINAMQPIDLPAMKDNYEVMNFVHSQFLSADKAKIESMLYQLLASFYFSKTDKNVPTRDGQELIDKILKNTVSGDFIYKNQYCEKPEIKENGNGSIDYWNKDKTAYTRLELGTENNNWKLGGITIYIISTLEKAQKTEATACGNGNLTTVQRGEKNANQKITKNDWVLAYYDSDGYWYPSFYLGYANNYYDIQYFQGNAKSKVRKVIPFMPEVGDKAFVKLQNGQITEVIIKSIKGTDIVIDFNGTDTNYKLSGVMFR</sequence>
<feature type="chain" id="PRO_5045582591" description="DUF4412 domain-containing protein" evidence="1">
    <location>
        <begin position="25"/>
        <end position="501"/>
    </location>
</feature>
<name>A0ABY4KEH1_9FLAO</name>
<evidence type="ECO:0000256" key="1">
    <source>
        <dbReference type="SAM" id="SignalP"/>
    </source>
</evidence>
<evidence type="ECO:0000313" key="3">
    <source>
        <dbReference type="Proteomes" id="UP000830583"/>
    </source>
</evidence>
<proteinExistence type="predicted"/>
<organism evidence="2 3">
    <name type="scientific">Flavobacterium azooxidireducens</name>
    <dbReference type="NCBI Taxonomy" id="1871076"/>
    <lineage>
        <taxon>Bacteria</taxon>
        <taxon>Pseudomonadati</taxon>
        <taxon>Bacteroidota</taxon>
        <taxon>Flavobacteriia</taxon>
        <taxon>Flavobacteriales</taxon>
        <taxon>Flavobacteriaceae</taxon>
        <taxon>Flavobacterium</taxon>
    </lineage>
</organism>
<keyword evidence="3" id="KW-1185">Reference proteome</keyword>
<evidence type="ECO:0000313" key="2">
    <source>
        <dbReference type="EMBL" id="UPQ79202.1"/>
    </source>
</evidence>
<protein>
    <recommendedName>
        <fullName evidence="4">DUF4412 domain-containing protein</fullName>
    </recommendedName>
</protein>
<gene>
    <name evidence="2" type="ORF">M0M57_16495</name>
</gene>
<dbReference type="RefSeq" id="WP_248434195.1">
    <property type="nucleotide sequence ID" value="NZ_CP096205.1"/>
</dbReference>
<accession>A0ABY4KEH1</accession>
<keyword evidence="1" id="KW-0732">Signal</keyword>
<dbReference type="Proteomes" id="UP000830583">
    <property type="component" value="Chromosome"/>
</dbReference>